<organism evidence="2 3">
    <name type="scientific">Crucibulum laeve</name>
    <dbReference type="NCBI Taxonomy" id="68775"/>
    <lineage>
        <taxon>Eukaryota</taxon>
        <taxon>Fungi</taxon>
        <taxon>Dikarya</taxon>
        <taxon>Basidiomycota</taxon>
        <taxon>Agaricomycotina</taxon>
        <taxon>Agaricomycetes</taxon>
        <taxon>Agaricomycetidae</taxon>
        <taxon>Agaricales</taxon>
        <taxon>Agaricineae</taxon>
        <taxon>Nidulariaceae</taxon>
        <taxon>Crucibulum</taxon>
    </lineage>
</organism>
<evidence type="ECO:0000313" key="2">
    <source>
        <dbReference type="EMBL" id="TFK32845.1"/>
    </source>
</evidence>
<protein>
    <submittedName>
        <fullName evidence="2">Uncharacterized protein</fullName>
    </submittedName>
</protein>
<name>A0A5C3LJG2_9AGAR</name>
<dbReference type="Proteomes" id="UP000308652">
    <property type="component" value="Unassembled WGS sequence"/>
</dbReference>
<feature type="compositionally biased region" description="Polar residues" evidence="1">
    <location>
        <begin position="128"/>
        <end position="143"/>
    </location>
</feature>
<feature type="compositionally biased region" description="Acidic residues" evidence="1">
    <location>
        <begin position="91"/>
        <end position="101"/>
    </location>
</feature>
<proteinExistence type="predicted"/>
<evidence type="ECO:0000313" key="3">
    <source>
        <dbReference type="Proteomes" id="UP000308652"/>
    </source>
</evidence>
<feature type="region of interest" description="Disordered" evidence="1">
    <location>
        <begin position="91"/>
        <end position="143"/>
    </location>
</feature>
<evidence type="ECO:0000256" key="1">
    <source>
        <dbReference type="SAM" id="MobiDB-lite"/>
    </source>
</evidence>
<dbReference type="AlphaFoldDB" id="A0A5C3LJG2"/>
<dbReference type="OrthoDB" id="3061483at2759"/>
<gene>
    <name evidence="2" type="ORF">BDQ12DRAFT_739120</name>
</gene>
<accession>A0A5C3LJG2</accession>
<reference evidence="2 3" key="1">
    <citation type="journal article" date="2019" name="Nat. Ecol. Evol.">
        <title>Megaphylogeny resolves global patterns of mushroom evolution.</title>
        <authorList>
            <person name="Varga T."/>
            <person name="Krizsan K."/>
            <person name="Foldi C."/>
            <person name="Dima B."/>
            <person name="Sanchez-Garcia M."/>
            <person name="Sanchez-Ramirez S."/>
            <person name="Szollosi G.J."/>
            <person name="Szarkandi J.G."/>
            <person name="Papp V."/>
            <person name="Albert L."/>
            <person name="Andreopoulos W."/>
            <person name="Angelini C."/>
            <person name="Antonin V."/>
            <person name="Barry K.W."/>
            <person name="Bougher N.L."/>
            <person name="Buchanan P."/>
            <person name="Buyck B."/>
            <person name="Bense V."/>
            <person name="Catcheside P."/>
            <person name="Chovatia M."/>
            <person name="Cooper J."/>
            <person name="Damon W."/>
            <person name="Desjardin D."/>
            <person name="Finy P."/>
            <person name="Geml J."/>
            <person name="Haridas S."/>
            <person name="Hughes K."/>
            <person name="Justo A."/>
            <person name="Karasinski D."/>
            <person name="Kautmanova I."/>
            <person name="Kiss B."/>
            <person name="Kocsube S."/>
            <person name="Kotiranta H."/>
            <person name="LaButti K.M."/>
            <person name="Lechner B.E."/>
            <person name="Liimatainen K."/>
            <person name="Lipzen A."/>
            <person name="Lukacs Z."/>
            <person name="Mihaltcheva S."/>
            <person name="Morgado L.N."/>
            <person name="Niskanen T."/>
            <person name="Noordeloos M.E."/>
            <person name="Ohm R.A."/>
            <person name="Ortiz-Santana B."/>
            <person name="Ovrebo C."/>
            <person name="Racz N."/>
            <person name="Riley R."/>
            <person name="Savchenko A."/>
            <person name="Shiryaev A."/>
            <person name="Soop K."/>
            <person name="Spirin V."/>
            <person name="Szebenyi C."/>
            <person name="Tomsovsky M."/>
            <person name="Tulloss R.E."/>
            <person name="Uehling J."/>
            <person name="Grigoriev I.V."/>
            <person name="Vagvolgyi C."/>
            <person name="Papp T."/>
            <person name="Martin F.M."/>
            <person name="Miettinen O."/>
            <person name="Hibbett D.S."/>
            <person name="Nagy L.G."/>
        </authorList>
    </citation>
    <scope>NUCLEOTIDE SEQUENCE [LARGE SCALE GENOMIC DNA]</scope>
    <source>
        <strain evidence="2 3">CBS 166.37</strain>
    </source>
</reference>
<sequence>MTFGTWSLSEALMDPSFVFFEPPPSPTTLLIASILRLSLKYDVPFLRRRAPTHLRTTFPTSLSAWRQCESQCTIPSVDNTPFKALQVPSDWEDVGWGESEGDSTSSAEGPKDDQTTYSSSSDEDKYQPTLNKSASPGRTNAPL</sequence>
<keyword evidence="3" id="KW-1185">Reference proteome</keyword>
<dbReference type="EMBL" id="ML213661">
    <property type="protein sequence ID" value="TFK32845.1"/>
    <property type="molecule type" value="Genomic_DNA"/>
</dbReference>